<evidence type="ECO:0000256" key="1">
    <source>
        <dbReference type="SAM" id="MobiDB-lite"/>
    </source>
</evidence>
<organism evidence="2 3">
    <name type="scientific">Platysternon megacephalum</name>
    <name type="common">big-headed turtle</name>
    <dbReference type="NCBI Taxonomy" id="55544"/>
    <lineage>
        <taxon>Eukaryota</taxon>
        <taxon>Metazoa</taxon>
        <taxon>Chordata</taxon>
        <taxon>Craniata</taxon>
        <taxon>Vertebrata</taxon>
        <taxon>Euteleostomi</taxon>
        <taxon>Archelosauria</taxon>
        <taxon>Testudinata</taxon>
        <taxon>Testudines</taxon>
        <taxon>Cryptodira</taxon>
        <taxon>Durocryptodira</taxon>
        <taxon>Testudinoidea</taxon>
        <taxon>Platysternidae</taxon>
        <taxon>Platysternon</taxon>
    </lineage>
</organism>
<evidence type="ECO:0000313" key="3">
    <source>
        <dbReference type="Proteomes" id="UP000297703"/>
    </source>
</evidence>
<proteinExistence type="predicted"/>
<reference evidence="2 3" key="1">
    <citation type="submission" date="2019-04" db="EMBL/GenBank/DDBJ databases">
        <title>Draft genome of the big-headed turtle Platysternon megacephalum.</title>
        <authorList>
            <person name="Gong S."/>
        </authorList>
    </citation>
    <scope>NUCLEOTIDE SEQUENCE [LARGE SCALE GENOMIC DNA]</scope>
    <source>
        <strain evidence="2">DO16091913</strain>
        <tissue evidence="2">Muscle</tissue>
    </source>
</reference>
<keyword evidence="3" id="KW-1185">Reference proteome</keyword>
<comment type="caution">
    <text evidence="2">The sequence shown here is derived from an EMBL/GenBank/DDBJ whole genome shotgun (WGS) entry which is preliminary data.</text>
</comment>
<dbReference type="AlphaFoldDB" id="A0A4D9EJM9"/>
<feature type="compositionally biased region" description="Pro residues" evidence="1">
    <location>
        <begin position="141"/>
        <end position="151"/>
    </location>
</feature>
<dbReference type="EMBL" id="QXTE01000096">
    <property type="protein sequence ID" value="TFK06480.1"/>
    <property type="molecule type" value="Genomic_DNA"/>
</dbReference>
<feature type="region of interest" description="Disordered" evidence="1">
    <location>
        <begin position="128"/>
        <end position="162"/>
    </location>
</feature>
<name>A0A4D9EJM9_9SAUR</name>
<evidence type="ECO:0000313" key="2">
    <source>
        <dbReference type="EMBL" id="TFK06480.1"/>
    </source>
</evidence>
<dbReference type="Proteomes" id="UP000297703">
    <property type="component" value="Unassembled WGS sequence"/>
</dbReference>
<protein>
    <submittedName>
        <fullName evidence="2">Uncharacterized protein</fullName>
    </submittedName>
</protein>
<reference evidence="2 3" key="2">
    <citation type="submission" date="2019-04" db="EMBL/GenBank/DDBJ databases">
        <title>The genome sequence of big-headed turtle.</title>
        <authorList>
            <person name="Gong S."/>
        </authorList>
    </citation>
    <scope>NUCLEOTIDE SEQUENCE [LARGE SCALE GENOMIC DNA]</scope>
    <source>
        <strain evidence="2">DO16091913</strain>
        <tissue evidence="2">Muscle</tissue>
    </source>
</reference>
<sequence length="162" mass="17884">MESRCPLPHGDPNKATGPAGSFTNLYFHFSPPLPARSALLSQLFLDKNNNPALSNNATHTRLPGRLSSPPAPFQPSFPRSRRCEGLSAPGSLMADSKGREAQLARTHLPGQHHKRHLTELICRKAIMKNSGTDPSRYTKYPRPPPQTPLPPLQKTDMLHTLK</sequence>
<feature type="region of interest" description="Disordered" evidence="1">
    <location>
        <begin position="52"/>
        <end position="116"/>
    </location>
</feature>
<feature type="region of interest" description="Disordered" evidence="1">
    <location>
        <begin position="1"/>
        <end position="20"/>
    </location>
</feature>
<accession>A0A4D9EJM9</accession>
<gene>
    <name evidence="2" type="ORF">DR999_PMT10793</name>
</gene>